<proteinExistence type="inferred from homology"/>
<name>A0A9W6YSJ8_AMBMO</name>
<keyword evidence="7 12" id="KW-0804">Transcription</keyword>
<dbReference type="Gene3D" id="2.30.29.30">
    <property type="entry name" value="Pleckstrin-homology domain (PH domain)/Phosphotyrosine-binding domain (PTB)"/>
    <property type="match status" value="2"/>
</dbReference>
<comment type="subcellular location">
    <subcellularLocation>
        <location evidence="12">Nucleus</location>
    </subcellularLocation>
    <subcellularLocation>
        <location evidence="12">Chromosome</location>
    </subcellularLocation>
</comment>
<keyword evidence="8 12" id="KW-0234">DNA repair</keyword>
<dbReference type="Pfam" id="PF03531">
    <property type="entry name" value="SSrecog"/>
    <property type="match status" value="1"/>
</dbReference>
<evidence type="ECO:0000259" key="14">
    <source>
        <dbReference type="SMART" id="SM01287"/>
    </source>
</evidence>
<keyword evidence="5 12" id="KW-0227">DNA damage</keyword>
<dbReference type="Gene3D" id="2.30.29.220">
    <property type="entry name" value="Structure-specific recognition protein (SSRP1)"/>
    <property type="match status" value="1"/>
</dbReference>
<protein>
    <recommendedName>
        <fullName evidence="2 12">FACT complex subunit POB3</fullName>
    </recommendedName>
</protein>
<keyword evidence="9 12" id="KW-0539">Nucleus</keyword>
<dbReference type="InterPro" id="IPR013719">
    <property type="entry name" value="RTT106/SPT16-like_middle_dom"/>
</dbReference>
<dbReference type="OrthoDB" id="498543at2759"/>
<evidence type="ECO:0000256" key="8">
    <source>
        <dbReference type="ARBA" id="ARBA00023204"/>
    </source>
</evidence>
<dbReference type="Pfam" id="PF08512">
    <property type="entry name" value="Rttp106-like_middle"/>
    <property type="match status" value="1"/>
</dbReference>
<dbReference type="InterPro" id="IPR038167">
    <property type="entry name" value="SSRP1_sf"/>
</dbReference>
<dbReference type="GO" id="GO:0042393">
    <property type="term" value="F:histone binding"/>
    <property type="evidence" value="ECO:0007669"/>
    <property type="project" value="TreeGrafter"/>
</dbReference>
<dbReference type="Proteomes" id="UP001165063">
    <property type="component" value="Unassembled WGS sequence"/>
</dbReference>
<keyword evidence="16" id="KW-1185">Reference proteome</keyword>
<dbReference type="FunFam" id="2.30.29.30:FF:000098">
    <property type="entry name" value="Fact complex subunit ssrp1"/>
    <property type="match status" value="1"/>
</dbReference>
<evidence type="ECO:0000256" key="11">
    <source>
        <dbReference type="ARBA" id="ARBA00063925"/>
    </source>
</evidence>
<feature type="region of interest" description="Disordered" evidence="13">
    <location>
        <begin position="479"/>
        <end position="540"/>
    </location>
</feature>
<reference evidence="15" key="1">
    <citation type="submission" date="2023-04" db="EMBL/GenBank/DDBJ databases">
        <title>Ambrosiozyma monospora NBRC 1965.</title>
        <authorList>
            <person name="Ichikawa N."/>
            <person name="Sato H."/>
            <person name="Tonouchi N."/>
        </authorList>
    </citation>
    <scope>NUCLEOTIDE SEQUENCE</scope>
    <source>
        <strain evidence="15">NBRC 1965</strain>
    </source>
</reference>
<comment type="similarity">
    <text evidence="1 12">Belongs to the SSRP1 family.</text>
</comment>
<evidence type="ECO:0000256" key="10">
    <source>
        <dbReference type="ARBA" id="ARBA00025370"/>
    </source>
</evidence>
<comment type="caution">
    <text evidence="15">The sequence shown here is derived from an EMBL/GenBank/DDBJ whole genome shotgun (WGS) entry which is preliminary data.</text>
</comment>
<dbReference type="PANTHER" id="PTHR45849:SF1">
    <property type="entry name" value="FACT COMPLEX SUBUNIT SSRP1"/>
    <property type="match status" value="1"/>
</dbReference>
<evidence type="ECO:0000256" key="6">
    <source>
        <dbReference type="ARBA" id="ARBA00023015"/>
    </source>
</evidence>
<dbReference type="SUPFAM" id="SSF50729">
    <property type="entry name" value="PH domain-like"/>
    <property type="match status" value="1"/>
</dbReference>
<dbReference type="Pfam" id="PF17292">
    <property type="entry name" value="POB3_N"/>
    <property type="match status" value="1"/>
</dbReference>
<dbReference type="InterPro" id="IPR050454">
    <property type="entry name" value="RTT106/SSRP1_HistChap/FACT"/>
</dbReference>
<evidence type="ECO:0000256" key="1">
    <source>
        <dbReference type="ARBA" id="ARBA00010060"/>
    </source>
</evidence>
<evidence type="ECO:0000256" key="13">
    <source>
        <dbReference type="SAM" id="MobiDB-lite"/>
    </source>
</evidence>
<dbReference type="GO" id="GO:0031491">
    <property type="term" value="F:nucleosome binding"/>
    <property type="evidence" value="ECO:0007669"/>
    <property type="project" value="TreeGrafter"/>
</dbReference>
<dbReference type="CDD" id="cd13230">
    <property type="entry name" value="PH1_SSRP1-like"/>
    <property type="match status" value="1"/>
</dbReference>
<dbReference type="Pfam" id="PF21103">
    <property type="entry name" value="PH1_SSRP1-like"/>
    <property type="match status" value="1"/>
</dbReference>
<evidence type="ECO:0000256" key="5">
    <source>
        <dbReference type="ARBA" id="ARBA00022763"/>
    </source>
</evidence>
<organism evidence="15 16">
    <name type="scientific">Ambrosiozyma monospora</name>
    <name type="common">Yeast</name>
    <name type="synonym">Endomycopsis monosporus</name>
    <dbReference type="NCBI Taxonomy" id="43982"/>
    <lineage>
        <taxon>Eukaryota</taxon>
        <taxon>Fungi</taxon>
        <taxon>Dikarya</taxon>
        <taxon>Ascomycota</taxon>
        <taxon>Saccharomycotina</taxon>
        <taxon>Pichiomycetes</taxon>
        <taxon>Pichiales</taxon>
        <taxon>Pichiaceae</taxon>
        <taxon>Ambrosiozyma</taxon>
    </lineage>
</organism>
<dbReference type="Gene3D" id="2.30.29.150">
    <property type="match status" value="1"/>
</dbReference>
<keyword evidence="4 12" id="KW-0235">DNA replication</keyword>
<evidence type="ECO:0000256" key="12">
    <source>
        <dbReference type="RuleBase" id="RU364013"/>
    </source>
</evidence>
<keyword evidence="3 12" id="KW-0158">Chromosome</keyword>
<dbReference type="GO" id="GO:0006281">
    <property type="term" value="P:DNA repair"/>
    <property type="evidence" value="ECO:0007669"/>
    <property type="project" value="UniProtKB-KW"/>
</dbReference>
<evidence type="ECO:0000313" key="16">
    <source>
        <dbReference type="Proteomes" id="UP001165063"/>
    </source>
</evidence>
<dbReference type="InterPro" id="IPR035417">
    <property type="entry name" value="SSRP1/POB3_N"/>
</dbReference>
<dbReference type="InterPro" id="IPR000969">
    <property type="entry name" value="SSRP1/POB3"/>
</dbReference>
<feature type="compositionally biased region" description="Acidic residues" evidence="13">
    <location>
        <begin position="482"/>
        <end position="528"/>
    </location>
</feature>
<dbReference type="CDD" id="cd13229">
    <property type="entry name" value="PH_TFIIH"/>
    <property type="match status" value="1"/>
</dbReference>
<evidence type="ECO:0000313" key="15">
    <source>
        <dbReference type="EMBL" id="GMG19487.1"/>
    </source>
</evidence>
<feature type="compositionally biased region" description="Basic and acidic residues" evidence="13">
    <location>
        <begin position="188"/>
        <end position="204"/>
    </location>
</feature>
<dbReference type="InterPro" id="IPR011993">
    <property type="entry name" value="PH-like_dom_sf"/>
</dbReference>
<evidence type="ECO:0000256" key="9">
    <source>
        <dbReference type="ARBA" id="ARBA00023242"/>
    </source>
</evidence>
<dbReference type="PRINTS" id="PR00887">
    <property type="entry name" value="SSRCOGNITION"/>
</dbReference>
<dbReference type="FunFam" id="2.30.29.150:FF:000001">
    <property type="entry name" value="Fact complex subunit ssrp1"/>
    <property type="match status" value="1"/>
</dbReference>
<feature type="domain" description="Histone chaperone RTT106/FACT complex subunit SPT16-like middle" evidence="14">
    <location>
        <begin position="373"/>
        <end position="467"/>
    </location>
</feature>
<comment type="subunit">
    <text evidence="11">Forms a stable heterodimer with SPT16. The SPT16-POB3 dimer weakly associates with multiple molecules of NHP6 to form the FACT complex.</text>
</comment>
<evidence type="ECO:0000256" key="7">
    <source>
        <dbReference type="ARBA" id="ARBA00023163"/>
    </source>
</evidence>
<evidence type="ECO:0000256" key="3">
    <source>
        <dbReference type="ARBA" id="ARBA00022454"/>
    </source>
</evidence>
<dbReference type="PANTHER" id="PTHR45849">
    <property type="entry name" value="FACT COMPLEX SUBUNIT SSRP1"/>
    <property type="match status" value="1"/>
</dbReference>
<keyword evidence="6 12" id="KW-0805">Transcription regulation</keyword>
<evidence type="ECO:0000256" key="4">
    <source>
        <dbReference type="ARBA" id="ARBA00022705"/>
    </source>
</evidence>
<dbReference type="EMBL" id="BSXU01000139">
    <property type="protein sequence ID" value="GMG19487.1"/>
    <property type="molecule type" value="Genomic_DNA"/>
</dbReference>
<sequence>MSSSEYERIYLNQSRLPGKMRIADSGLGWKAQVSPGSTVKTQPFLLPSEELQSSHWSRGSRGYELRIDTKNRGVVSLDGFDQQDLNGLKKQLKDNFNIQLDVREHSLRGWNWGKTQLTRNELIFNVNNRPAFEVPYAQISNTNLSGKNEVSVEFDLIHKDDLIEKAGDQLVEVKFFVPGNAENDDDDGDKKMDDENNDKEGDGVKEVSVKSNAQVFYDQLKEKASIGQTAGEAMVSFGEILFLTPRGRYDIDMYESFLRLRGKTYDYKIQYQQVQRIFSLPKADGLHHLMILQVDPPLRQGQTKYSFLTLQFDSQEEISVDLNIDDDDFEEKYKGRLNKRYASYTYLVLANIFKGVTERRVIMPGTFQSKDQLAAISCSLRANEGHLYPLEKCMLFVTKPTLLIPYSEITTINFSRMGSGSSASRTFDMEVNLRSGGGSQKFGNIDRTEQGPLEEFLKSKHLKVRNDEKIAQEMLANALASDGDDDVDMGSADEDDSPDEDFKDDASDSDVAEEFDSDASASDDEASGDEQPQKKKAKKN</sequence>
<accession>A0A9W6YSJ8</accession>
<dbReference type="GO" id="GO:0006260">
    <property type="term" value="P:DNA replication"/>
    <property type="evidence" value="ECO:0007669"/>
    <property type="project" value="UniProtKB-KW"/>
</dbReference>
<dbReference type="GO" id="GO:0003677">
    <property type="term" value="F:DNA binding"/>
    <property type="evidence" value="ECO:0007669"/>
    <property type="project" value="InterPro"/>
</dbReference>
<dbReference type="InterPro" id="IPR048993">
    <property type="entry name" value="SSRP1-like_PH1"/>
</dbReference>
<dbReference type="AlphaFoldDB" id="A0A9W6YSJ8"/>
<comment type="function">
    <text evidence="10 12">Component of the FACT complex, a general chromatin factor that acts to reorganize nucleosomes. The FACT complex is involved in multiple processes that require DNA as a template such as mRNA elongation, DNA replication and DNA repair. During transcription elongation the FACT complex acts as a histone chaperone that both destabilizes and restores nucleosomal structure. It facilitates the passage of RNA polymerase II and transcription by promoting the dissociation of one histone H2A-H2B dimer from the nucleosome, then subsequently promotes the reestablishment of the nucleosome following the passage of RNA polymerase II.</text>
</comment>
<gene>
    <name evidence="15" type="ORF">Amon01_000050700</name>
</gene>
<dbReference type="SMART" id="SM01287">
    <property type="entry name" value="Rtt106"/>
    <property type="match status" value="1"/>
</dbReference>
<evidence type="ECO:0000256" key="2">
    <source>
        <dbReference type="ARBA" id="ARBA00014978"/>
    </source>
</evidence>
<dbReference type="GO" id="GO:0035101">
    <property type="term" value="C:FACT complex"/>
    <property type="evidence" value="ECO:0007669"/>
    <property type="project" value="TreeGrafter"/>
</dbReference>
<dbReference type="InterPro" id="IPR024954">
    <property type="entry name" value="SSRP1_DD"/>
</dbReference>
<dbReference type="CDD" id="cd13231">
    <property type="entry name" value="PH2_SSRP1-like"/>
    <property type="match status" value="1"/>
</dbReference>
<feature type="region of interest" description="Disordered" evidence="13">
    <location>
        <begin position="179"/>
        <end position="204"/>
    </location>
</feature>